<comment type="caution">
    <text evidence="6">The sequence shown here is derived from an EMBL/GenBank/DDBJ whole genome shotgun (WGS) entry which is preliminary data.</text>
</comment>
<accession>A0A7K1HFU0</accession>
<feature type="domain" description="SbsA Ig-like" evidence="4">
    <location>
        <begin position="2108"/>
        <end position="2189"/>
    </location>
</feature>
<feature type="domain" description="CARDB" evidence="3">
    <location>
        <begin position="712"/>
        <end position="820"/>
    </location>
</feature>
<dbReference type="Pfam" id="PF13205">
    <property type="entry name" value="Big_5"/>
    <property type="match status" value="1"/>
</dbReference>
<evidence type="ECO:0000256" key="1">
    <source>
        <dbReference type="ARBA" id="ARBA00022729"/>
    </source>
</evidence>
<organism evidence="6 7">
    <name type="scientific">Parabacteroides merdae</name>
    <dbReference type="NCBI Taxonomy" id="46503"/>
    <lineage>
        <taxon>Bacteria</taxon>
        <taxon>Pseudomonadati</taxon>
        <taxon>Bacteroidota</taxon>
        <taxon>Bacteroidia</taxon>
        <taxon>Bacteroidales</taxon>
        <taxon>Tannerellaceae</taxon>
        <taxon>Parabacteroides</taxon>
    </lineage>
</organism>
<dbReference type="InterPro" id="IPR038081">
    <property type="entry name" value="CalX-like_sf"/>
</dbReference>
<evidence type="ECO:0000256" key="2">
    <source>
        <dbReference type="SAM" id="MobiDB-lite"/>
    </source>
</evidence>
<feature type="region of interest" description="Disordered" evidence="2">
    <location>
        <begin position="2349"/>
        <end position="2388"/>
    </location>
</feature>
<proteinExistence type="predicted"/>
<sequence length="2468" mass="271209">MKFRQLYIIWGLLLWVWQGLAQSSGSNKLYIPEMQAVAGSTASIPVYLDNSDEVVAIEFELFFPDKTSPVLDTKGRLAVELSERIPSDVVGTYNRLSNNRYKLMVFSASNGAIGGVKGEILSFQVKIEDREELIGQTIRFEITDIMLVKKNAQKVDCALGETKVEIVRGNRPDLEVSGVSSTMEVVKPGEIVKASWLVRNIGNQPTKAGWKESVYLVGADDENEIHLGNLNYGDVLPVNGQVSRYAEFRLNEYPGLDGNVRVKVKLTPNADAGELEADAANNTSLSEKSLNLLKILTFRVAKNTVLETAGSGINCYVYRSGNRSAEESFMITNSNPSRLNVPESVLIPEGQSGAFFSVKPIDDSKANPDSTAVITIQGNGYGEVKQTIRIEDDERPFLKLTIADDLEVAEAETFELKLEREWSIPWPLAVKLSSDHPKRFENFPSEVVIPANEKIVTVSIKVKDDDLPGLDDEVVFTASAPGYTFDLTSKRFVTVKDNDVPNITLELSTSTVSEANQVVTATLKRMGVTDNKVTVNLTDDGNGRISLPSSIVLEAGVSEKEFAVRTVDNAMKDGDKVVRITGAIYISSCNCSTAGTKAGVFEKTLTVLDDDDANVTSVASKTALLEGETGKITVSINEVLSASLTIHLSCDNKEVELPSSAMIPAGKNSVEVDVKVLENNITEGNRIATIVIDAGEYGKSTCWLNITDRTLPDAVVTALRTEDKISVSGSAKVSVTVKNEGVAPLSAQTKVSVYLSKGKDVNNSAIALGNFYTQSELVVGESVTLDKILTFPEKTGDYYLIAIVNEEQTKEELLYTNNTSAPFVLTLTPLYTVQVSLDKSVLKTGESVMVTGQITGSKTSGVPVDLYIINNGYRKVISVTADNAGVFQKSFTPESWQMGHFSVGACYPDEGLEKEMAGFDMYGLKKVTDGMITWEVFTNEKKAGTIKLSNPGSKALSNITAKIVSQPQNCQIHFSSISTMAANGTAELQYEVTGTAVSPGMDWEPIKVQVASAEGAVLDLDIYYYCRSYAAQLEVSEPNINTTMTIGAVREYPITITNTGKGETGEISVVLPNADWISLASPVKMPSLKYGESATVLLRLAPGVDMEANVAHKGQFAINCANGNGVPVSFRITPVSSESGTLIVDVCDEYTYYTVEKPHVSGAKVRVTRPNTNEVIAEGTTGSDGLFTYELSAGYYTLEVTADKHDSYKNTILVDPGKENKMVIDLSFQAITYSWEVVETEVEDQYETKVVVKYETNVPVPVVVVDFPDSLAYENQIFTITATNKGLIAAQNVILDLPEISGMQFELLSDNSGEQLPAQQSRVFYVKMTINTVQTRGSIIGCIAGAIGLYYTWYCGLEEKIGAAMTDYTWGECGTMGPVFPSGGKGNNGGDGGYAPGKTMDWEKWANAYWTSERKVITRDCKDCERQFIEKIQDCWIGLFPEPVSEPLSVLVCIARAIRDYNESDKSEEAKLKYLNDIADCHPKKPAENPWEYAKDKCGCLCGLLDPCDRLDEVVKPQTRVSSIDSYPSYIIAFQDKIRLLYKSLQAYSNIMLGIFDNENWFVEMDEYARFSTKLSELSTMGQVSVDNLRLYKPSSVSEQDLILFVQKWQNTFNTKSSEENVIDIDELVRWGNDIIDLENEVKEYNYSSFGEMLDKEYRLLMENLDENNNSVCASISLQFSQTMAMTRQAFRGTLTVQNGHESVAMQDVKLDLVVSDEDGVIATSHEFQINPESLNGFGGKLDEAWTLDAQKTGKATILFIPTKYAAPTKPKEYTFGGTLSYVDPFTGLEVTRDLFPVTMTVKPSPNLEMDYFMQRDILGDDPLTKDVVEPMIPSEFSLLIHNVGAGDAKNVRMTTKQPEITDNEKGLLVDFQIKTSQLNGEAETAVMGENVMTDFGTIESGKTVYAQWWLTSTLLGHFTDYKVEATHVTSYDNPDLSLLDTVRIHELIRGIRVDESASPKVTGFMVNDIPDAEDFPDMMYLTDGTVAPVVKAGNARFEGSGSTYTLTVTPSESGWNYISIEDPTKGRQKLVSVDGNTNLDTRKVWQTDRTLRDGKEPKYEYRIHVVDYFEDGAMTRATSPGTFRLVFEERPEMVLAVESITGLPEGDGVATSQVGTVTIKFNKAVSPDALNADVVTLYYQGEKVETEGLQFKQQGEDTYTLNLSTLTKQNGVYTLMILTSEIKDANGFAGEEDYSVVWNQQAEGKVSLTAFADPEKAGTVTPASIQVGYGEETDFVAKANNGYRFKTWTINDRTVSTEATYSHTAIVDQTLVANFDPISYKIEISYDASRGFVTFGTGYYEFDSFLELIATPNDGYRFAGWFIGGNRVSTEERFIYKVIGDTKLEARFEATGGGPDDPDNPGGEDPDNPNNPDNPDGGDPDDPTANGNVETLVIQVYPTRVADYVHVGVLPAKSRLVLFDFTGKQVKQVSSCEGDVDLFMGDQPSGFYLLHILAGEEQKKTVKLIKK</sequence>
<evidence type="ECO:0000259" key="4">
    <source>
        <dbReference type="Pfam" id="PF13205"/>
    </source>
</evidence>
<dbReference type="InterPro" id="IPR032812">
    <property type="entry name" value="SbsA_Ig"/>
</dbReference>
<name>A0A7K1HFU0_9BACT</name>
<dbReference type="InterPro" id="IPR044060">
    <property type="entry name" value="Bacterial_rp_domain"/>
</dbReference>
<dbReference type="Gene3D" id="2.60.40.1220">
    <property type="match status" value="1"/>
</dbReference>
<protein>
    <submittedName>
        <fullName evidence="6">DUF5006 domain-containing protein</fullName>
    </submittedName>
</protein>
<dbReference type="Pfam" id="PF18998">
    <property type="entry name" value="Flg_new_2"/>
    <property type="match status" value="2"/>
</dbReference>
<evidence type="ECO:0000259" key="3">
    <source>
        <dbReference type="Pfam" id="PF07705"/>
    </source>
</evidence>
<evidence type="ECO:0000313" key="7">
    <source>
        <dbReference type="Proteomes" id="UP000437446"/>
    </source>
</evidence>
<dbReference type="RefSeq" id="WP_129943561.1">
    <property type="nucleotide sequence ID" value="NZ_RCYQ01000006.1"/>
</dbReference>
<feature type="domain" description="Bacterial repeat" evidence="5">
    <location>
        <begin position="2290"/>
        <end position="2351"/>
    </location>
</feature>
<feature type="domain" description="Bacterial repeat" evidence="5">
    <location>
        <begin position="2214"/>
        <end position="2279"/>
    </location>
</feature>
<reference evidence="6 7" key="1">
    <citation type="journal article" date="2019" name="Nat. Med.">
        <title>A library of human gut bacterial isolates paired with longitudinal multiomics data enables mechanistic microbiome research.</title>
        <authorList>
            <person name="Poyet M."/>
            <person name="Groussin M."/>
            <person name="Gibbons S.M."/>
            <person name="Avila-Pacheco J."/>
            <person name="Jiang X."/>
            <person name="Kearney S.M."/>
            <person name="Perrotta A.R."/>
            <person name="Berdy B."/>
            <person name="Zhao S."/>
            <person name="Lieberman T.D."/>
            <person name="Swanson P.K."/>
            <person name="Smith M."/>
            <person name="Roesemann S."/>
            <person name="Alexander J.E."/>
            <person name="Rich S.A."/>
            <person name="Livny J."/>
            <person name="Vlamakis H."/>
            <person name="Clish C."/>
            <person name="Bullock K."/>
            <person name="Deik A."/>
            <person name="Scott J."/>
            <person name="Pierce K.A."/>
            <person name="Xavier R.J."/>
            <person name="Alm E.J."/>
        </authorList>
    </citation>
    <scope>NUCLEOTIDE SEQUENCE [LARGE SCALE GENOMIC DNA]</scope>
    <source>
        <strain evidence="6 7">BIOML-A25</strain>
    </source>
</reference>
<dbReference type="Pfam" id="PF07705">
    <property type="entry name" value="CARDB"/>
    <property type="match status" value="1"/>
</dbReference>
<feature type="compositionally biased region" description="Acidic residues" evidence="2">
    <location>
        <begin position="2357"/>
        <end position="2368"/>
    </location>
</feature>
<dbReference type="Gene3D" id="2.60.40.1120">
    <property type="entry name" value="Carboxypeptidase-like, regulatory domain"/>
    <property type="match status" value="1"/>
</dbReference>
<dbReference type="InterPro" id="IPR011635">
    <property type="entry name" value="CARDB"/>
</dbReference>
<keyword evidence="1" id="KW-0732">Signal</keyword>
<gene>
    <name evidence="6" type="ORF">GMD66_12760</name>
</gene>
<dbReference type="Gene3D" id="2.60.40.10">
    <property type="entry name" value="Immunoglobulins"/>
    <property type="match status" value="2"/>
</dbReference>
<evidence type="ECO:0000259" key="5">
    <source>
        <dbReference type="Pfam" id="PF18998"/>
    </source>
</evidence>
<evidence type="ECO:0000313" key="6">
    <source>
        <dbReference type="EMBL" id="MTU30063.1"/>
    </source>
</evidence>
<dbReference type="Proteomes" id="UP000437446">
    <property type="component" value="Unassembled WGS sequence"/>
</dbReference>
<dbReference type="SUPFAM" id="SSF141072">
    <property type="entry name" value="CalX-like"/>
    <property type="match status" value="1"/>
</dbReference>
<dbReference type="InterPro" id="IPR013783">
    <property type="entry name" value="Ig-like_fold"/>
</dbReference>
<dbReference type="InterPro" id="IPR014755">
    <property type="entry name" value="Cu-Rt/internalin_Ig-like"/>
</dbReference>
<dbReference type="EMBL" id="WNCR01000005">
    <property type="protein sequence ID" value="MTU30063.1"/>
    <property type="molecule type" value="Genomic_DNA"/>
</dbReference>
<dbReference type="SUPFAM" id="SSF49478">
    <property type="entry name" value="Cna protein B-type domain"/>
    <property type="match status" value="1"/>
</dbReference>